<keyword evidence="2" id="KW-1185">Reference proteome</keyword>
<dbReference type="Proteomes" id="UP000554837">
    <property type="component" value="Unassembled WGS sequence"/>
</dbReference>
<proteinExistence type="predicted"/>
<dbReference type="EMBL" id="JACHHO010000004">
    <property type="protein sequence ID" value="MBB5205451.1"/>
    <property type="molecule type" value="Genomic_DNA"/>
</dbReference>
<dbReference type="AlphaFoldDB" id="A0A840SAC9"/>
<protein>
    <submittedName>
        <fullName evidence="1">Uncharacterized protein</fullName>
    </submittedName>
</protein>
<dbReference type="OrthoDB" id="8910497at2"/>
<gene>
    <name evidence="1" type="ORF">HNQ51_002770</name>
</gene>
<evidence type="ECO:0000313" key="1">
    <source>
        <dbReference type="EMBL" id="MBB5205451.1"/>
    </source>
</evidence>
<evidence type="ECO:0000313" key="2">
    <source>
        <dbReference type="Proteomes" id="UP000554837"/>
    </source>
</evidence>
<organism evidence="1 2">
    <name type="scientific">Inhella inkyongensis</name>
    <dbReference type="NCBI Taxonomy" id="392593"/>
    <lineage>
        <taxon>Bacteria</taxon>
        <taxon>Pseudomonadati</taxon>
        <taxon>Pseudomonadota</taxon>
        <taxon>Betaproteobacteria</taxon>
        <taxon>Burkholderiales</taxon>
        <taxon>Sphaerotilaceae</taxon>
        <taxon>Inhella</taxon>
    </lineage>
</organism>
<dbReference type="RefSeq" id="WP_138856618.1">
    <property type="nucleotide sequence ID" value="NZ_CP040709.1"/>
</dbReference>
<name>A0A840SAC9_9BURK</name>
<reference evidence="1 2" key="1">
    <citation type="submission" date="2020-08" db="EMBL/GenBank/DDBJ databases">
        <title>Genomic Encyclopedia of Type Strains, Phase IV (KMG-IV): sequencing the most valuable type-strain genomes for metagenomic binning, comparative biology and taxonomic classification.</title>
        <authorList>
            <person name="Goeker M."/>
        </authorList>
    </citation>
    <scope>NUCLEOTIDE SEQUENCE [LARGE SCALE GENOMIC DNA]</scope>
    <source>
        <strain evidence="1 2">DSM 23958</strain>
    </source>
</reference>
<comment type="caution">
    <text evidence="1">The sequence shown here is derived from an EMBL/GenBank/DDBJ whole genome shotgun (WGS) entry which is preliminary data.</text>
</comment>
<sequence length="80" mass="8780">MLHSHLGDPFALLLDPEGVAREVAASERLARLRSRIYRPLDRPLIPLSGSAASACADFDAWLDSELPEDEAMEVDIGEPH</sequence>
<accession>A0A840SAC9</accession>